<dbReference type="GO" id="GO:0030151">
    <property type="term" value="F:molybdenum ion binding"/>
    <property type="evidence" value="ECO:0007669"/>
    <property type="project" value="InterPro"/>
</dbReference>
<name>A0A0G4HVI7_9ALVE</name>
<protein>
    <recommendedName>
        <fullName evidence="2">MOSC domain-containing protein</fullName>
    </recommendedName>
</protein>
<dbReference type="InterPro" id="IPR052353">
    <property type="entry name" value="Benzoxazolinone_Detox_Enz"/>
</dbReference>
<dbReference type="GO" id="GO:0030170">
    <property type="term" value="F:pyridoxal phosphate binding"/>
    <property type="evidence" value="ECO:0007669"/>
    <property type="project" value="InterPro"/>
</dbReference>
<dbReference type="InterPro" id="IPR005302">
    <property type="entry name" value="MoCF_Sase_C"/>
</dbReference>
<dbReference type="PANTHER" id="PTHR30212">
    <property type="entry name" value="PROTEIN YIIM"/>
    <property type="match status" value="1"/>
</dbReference>
<evidence type="ECO:0000313" key="3">
    <source>
        <dbReference type="EMBL" id="CEM48491.1"/>
    </source>
</evidence>
<evidence type="ECO:0000259" key="2">
    <source>
        <dbReference type="PROSITE" id="PS51340"/>
    </source>
</evidence>
<proteinExistence type="predicted"/>
<dbReference type="PROSITE" id="PS51340">
    <property type="entry name" value="MOSC"/>
    <property type="match status" value="1"/>
</dbReference>
<dbReference type="PANTHER" id="PTHR30212:SF2">
    <property type="entry name" value="PROTEIN YIIM"/>
    <property type="match status" value="1"/>
</dbReference>
<feature type="domain" description="MOSC" evidence="2">
    <location>
        <begin position="37"/>
        <end position="165"/>
    </location>
</feature>
<dbReference type="InterPro" id="IPR011037">
    <property type="entry name" value="Pyrv_Knase-like_insert_dom_sf"/>
</dbReference>
<gene>
    <name evidence="3" type="ORF">Cvel_32314</name>
</gene>
<feature type="compositionally biased region" description="Polar residues" evidence="1">
    <location>
        <begin position="1"/>
        <end position="10"/>
    </location>
</feature>
<dbReference type="SUPFAM" id="SSF50800">
    <property type="entry name" value="PK beta-barrel domain-like"/>
    <property type="match status" value="1"/>
</dbReference>
<feature type="non-terminal residue" evidence="3">
    <location>
        <position position="268"/>
    </location>
</feature>
<organism evidence="3">
    <name type="scientific">Chromera velia CCMP2878</name>
    <dbReference type="NCBI Taxonomy" id="1169474"/>
    <lineage>
        <taxon>Eukaryota</taxon>
        <taxon>Sar</taxon>
        <taxon>Alveolata</taxon>
        <taxon>Colpodellida</taxon>
        <taxon>Chromeraceae</taxon>
        <taxon>Chromera</taxon>
    </lineage>
</organism>
<evidence type="ECO:0000256" key="1">
    <source>
        <dbReference type="SAM" id="MobiDB-lite"/>
    </source>
</evidence>
<dbReference type="EMBL" id="CDMZ01004057">
    <property type="protein sequence ID" value="CEM48491.1"/>
    <property type="molecule type" value="Genomic_DNA"/>
</dbReference>
<accession>A0A0G4HVI7</accession>
<feature type="region of interest" description="Disordered" evidence="1">
    <location>
        <begin position="1"/>
        <end position="25"/>
    </location>
</feature>
<dbReference type="AlphaFoldDB" id="A0A0G4HVI7"/>
<sequence length="268" mass="29263">MTTLGTISRLSTREEPAALPPYPGTEAPGVVSNYLRHDTSNLHLDPETGVVGDKVIAPSHGSRDRDVLFVDETLIGRLCSEARPTIGQNVTLSNTDVTTWCVGDEILVGACAIVRITSCRKPCPKNNNVHGPGTREAMNANGWGGVFGRVVRGGQVQVGDSVCLLSRPNPEWTCSKVHILLFGNDRSENLSELRTIADLPYLEIPRYKTAALEQIAKLERLKSTHAEQRYSWLSCAFHRLLLLFLVVVGLLQEMLVLVSSPSSTPPEV</sequence>
<dbReference type="Gene3D" id="2.40.33.20">
    <property type="entry name" value="PK beta-barrel domain-like"/>
    <property type="match status" value="1"/>
</dbReference>
<reference evidence="3" key="1">
    <citation type="submission" date="2014-11" db="EMBL/GenBank/DDBJ databases">
        <authorList>
            <person name="Otto D Thomas"/>
            <person name="Naeem Raeece"/>
        </authorList>
    </citation>
    <scope>NUCLEOTIDE SEQUENCE</scope>
</reference>
<dbReference type="GO" id="GO:0003824">
    <property type="term" value="F:catalytic activity"/>
    <property type="evidence" value="ECO:0007669"/>
    <property type="project" value="InterPro"/>
</dbReference>
<dbReference type="Pfam" id="PF03473">
    <property type="entry name" value="MOSC"/>
    <property type="match status" value="1"/>
</dbReference>